<evidence type="ECO:0000256" key="3">
    <source>
        <dbReference type="ARBA" id="ARBA00022741"/>
    </source>
</evidence>
<dbReference type="CDD" id="cd03263">
    <property type="entry name" value="ABC_subfamily_A"/>
    <property type="match status" value="2"/>
</dbReference>
<protein>
    <submittedName>
        <fullName evidence="10">ATP-binding cassette sub-family A member 17</fullName>
    </submittedName>
</protein>
<dbReference type="InterPro" id="IPR056264">
    <property type="entry name" value="R2_ABCA1-4-like"/>
</dbReference>
<evidence type="ECO:0000313" key="10">
    <source>
        <dbReference type="RefSeq" id="XP_016990836.1"/>
    </source>
</evidence>
<feature type="domain" description="ABC transporter" evidence="9">
    <location>
        <begin position="1532"/>
        <end position="1761"/>
    </location>
</feature>
<gene>
    <name evidence="10" type="primary">LOC108052848</name>
</gene>
<keyword evidence="2 8" id="KW-0812">Transmembrane</keyword>
<dbReference type="GO" id="GO:0016020">
    <property type="term" value="C:membrane"/>
    <property type="evidence" value="ECO:0007669"/>
    <property type="project" value="UniProtKB-SubCell"/>
</dbReference>
<feature type="transmembrane region" description="Helical" evidence="8">
    <location>
        <begin position="1377"/>
        <end position="1401"/>
    </location>
</feature>
<sequence>MQRNSTMSRNLTFCQKYQLLLWKDMKIQFANVVEFIMIILLAALMPLLISIGTKVAKSMFPFDIELEKGPDPKSVKTSLFKELYFTPYNGLIEKLVFELANITDFTHCESFDETEELYLKMLKNQKAVGIEFPPEWDYFTTLPDTLNFTLYMPVYIKSSSFKYFESGFLLMQEQLSQIFIKWKSKGRKNITSVRMNHYPYPRYVPNHYSESAKVMAYMSIVSFFLPCITIAKYIVAEKEYQQKAILNAMGFRNSIHWFAWYTKSMVLLLLCVLIMISIFATGMIYEFSNLLCLFVVLLVYIHSLVFFAFFVSSLCSRSYWAVVIALLLYAATVIPFVIVGTKRASLAAQTAACFGLNSALFYILHSVATMEAQSVGIQWYTMAKTASYGHKLSIVVIMLIMFAISWIELLICLYIEEVRPGEFGVPHPWYYPCQKRYWCPHRFVPPLLPKSRNLNFPLPFGLLLPNPDDQRPTGSIQKRPKDKKIGVEIRNLNKTFGHREVVKNLTFNMYENEITALLGHNGAGKTTTILMLCGMLPPTSGTALINGYDIVRDRMIAKSNLGICLQRSVLFKGLSVSDHIYFFSRLKGYTKKEASIEADVYISKLHLTEFKKLHALKLSAGNQRRLSLACALCGGSKVIFCDEPSSGLDQMGRHDLWRLLQKEKFGRTVLMTTHLMEEGEILGDRIAIMCEGQLHCYGTLRFLKQSQNTSYTLSCAMGANCKVDKVTELVTRYVPTATSVVRGLDVNYKLPRNKIDKFSELFRQLEHSIESLDIIDFGLSDSSLEEIFLTDMIWEFFRVSLTYYQSFIGEILGDRIAIMCEGQLHCYGTLRFLKQSQNTSYTLSCAMGANCKVDKVTELVTRYVPTATSVVRGLDVNYKLPRNKIDKFSELFRQLEHSIESLDIIDFGLSDSSLEEIFLSLHSDRLVGGADPGDEERSDFGGQTEFSKRSKVKRAKEAPTTSRDKSQLEQEPEPEPERKKVPRPKRLPEPRKPPESKPTQIITVPKERLRPMIRRKVSCTRQLQAMMIKKANYTVNHIFIFLLILIIPLIYFFIVLGTTDLAKDIPRKKLPIVLPLSLDYYNYDDMIILLDVNNKLYEKEGNAYVKLVKSPATVQKKDSIFSYIIRASPLIRRDINRKFVCGASFDNESAITAWFNSDAFEHSAPIAMNLVYNALGKVACGNRFGIVVNRGQLEDHSVKYRRLGKHKYKRQDSVDYEKETKENEENRIVRHNVSVSYNTLADSETNNLLIHQMSIAESATTLFNETDSMKRIFGGTIVTTVYLALALSIFVVFVTEERVQQMKLQQEIQGLTPFIFWLTHFFWDYLIFFIFMLALTIALYQSTIWYQVLVIFLFIGFACLPFIYLCSLMFTKPATAFAVNFTVHVVTGGILLTCVYLLRFSVSSEDVFLIFAIFPMYVGAFGLFKCLSLQEYCGRELLPPINELKCRFGSGNVFCACQEEYKWADLWLLLIHGFMWFFFLWITCFSREISHICTSSKSNRIWDDESDKHGRVLDEEQRVADIPKYDHEDYPLIVDQVKKNYCRTKAVNLVSFALEPGDCFGLLGANGAGKSTMFRMIVGETSMTGGNIYVKGYSMREHMTSAMKNVGYCPQFDTLHSFLTGRQTLKIFCLLRGVPKYHLNWVSERLAYDFGFRDQLDKKIHTYSGGTKRKLTTALAVNGGWLVCLDEPNNGVDLLARHFLWQKLETVVKDGRAVLLTTQNVQDVNALCTRVGLLVSGELTCIGSVQQVRSEVSHIMVLGIQVKVKNDPQAQKEVLETVMAEIDNLFPASLLQEALGNSLRYHIYKSDTTWSNLFYQMELKRNDGKLEDYSITQASLDEILMELNNEEFNINVDSDSSVDMEEVVIVKTNKKKFSNLDITKFEKEDKQRKKTDKIKDDEGKKERELKRKNDKAKGKGKGKEKGKDKIRRPASSSESTDSDIQ</sequence>
<feature type="transmembrane region" description="Helical" evidence="8">
    <location>
        <begin position="1035"/>
        <end position="1056"/>
    </location>
</feature>
<reference evidence="10" key="1">
    <citation type="submission" date="2025-08" db="UniProtKB">
        <authorList>
            <consortium name="RefSeq"/>
        </authorList>
    </citation>
    <scope>IDENTIFICATION</scope>
</reference>
<evidence type="ECO:0000256" key="8">
    <source>
        <dbReference type="SAM" id="Phobius"/>
    </source>
</evidence>
<feature type="compositionally biased region" description="Basic and acidic residues" evidence="7">
    <location>
        <begin position="986"/>
        <end position="995"/>
    </location>
</feature>
<feature type="transmembrane region" description="Helical" evidence="8">
    <location>
        <begin position="290"/>
        <end position="312"/>
    </location>
</feature>
<dbReference type="PROSITE" id="PS00211">
    <property type="entry name" value="ABC_TRANSPORTER_1"/>
    <property type="match status" value="1"/>
</dbReference>
<dbReference type="FunFam" id="3.40.50.300:FF:002275">
    <property type="entry name" value="ATP-binding cassette, subfamily A (ABC1), member 16"/>
    <property type="match status" value="1"/>
</dbReference>
<keyword evidence="3" id="KW-0547">Nucleotide-binding</keyword>
<evidence type="ECO:0000259" key="9">
    <source>
        <dbReference type="PROSITE" id="PS50893"/>
    </source>
</evidence>
<evidence type="ECO:0000256" key="2">
    <source>
        <dbReference type="ARBA" id="ARBA00022692"/>
    </source>
</evidence>
<feature type="transmembrane region" description="Helical" evidence="8">
    <location>
        <begin position="318"/>
        <end position="339"/>
    </location>
</feature>
<comment type="subcellular location">
    <subcellularLocation>
        <location evidence="1">Membrane</location>
        <topology evidence="1">Multi-pass membrane protein</topology>
    </subcellularLocation>
</comment>
<feature type="transmembrane region" description="Helical" evidence="8">
    <location>
        <begin position="29"/>
        <end position="49"/>
    </location>
</feature>
<feature type="transmembrane region" description="Helical" evidence="8">
    <location>
        <begin position="1314"/>
        <end position="1338"/>
    </location>
</feature>
<dbReference type="Pfam" id="PF23321">
    <property type="entry name" value="R1_ABCA1"/>
    <property type="match status" value="1"/>
</dbReference>
<feature type="transmembrane region" description="Helical" evidence="8">
    <location>
        <begin position="392"/>
        <end position="415"/>
    </location>
</feature>
<feature type="region of interest" description="Disordered" evidence="7">
    <location>
        <begin position="1884"/>
        <end position="1941"/>
    </location>
</feature>
<evidence type="ECO:0000256" key="6">
    <source>
        <dbReference type="ARBA" id="ARBA00023136"/>
    </source>
</evidence>
<dbReference type="RefSeq" id="XP_016990836.1">
    <property type="nucleotide sequence ID" value="XM_017135347.1"/>
</dbReference>
<dbReference type="InterPro" id="IPR013525">
    <property type="entry name" value="ABC2_TM"/>
</dbReference>
<dbReference type="InterPro" id="IPR027417">
    <property type="entry name" value="P-loop_NTPase"/>
</dbReference>
<dbReference type="SUPFAM" id="SSF52540">
    <property type="entry name" value="P-loop containing nucleoside triphosphate hydrolases"/>
    <property type="match status" value="2"/>
</dbReference>
<evidence type="ECO:0000256" key="5">
    <source>
        <dbReference type="ARBA" id="ARBA00022989"/>
    </source>
</evidence>
<name>A0A6P4G084_DRORH</name>
<dbReference type="GO" id="GO:0005524">
    <property type="term" value="F:ATP binding"/>
    <property type="evidence" value="ECO:0007669"/>
    <property type="project" value="UniProtKB-KW"/>
</dbReference>
<feature type="transmembrane region" description="Helical" evidence="8">
    <location>
        <begin position="1344"/>
        <end position="1365"/>
    </location>
</feature>
<feature type="transmembrane region" description="Helical" evidence="8">
    <location>
        <begin position="255"/>
        <end position="278"/>
    </location>
</feature>
<keyword evidence="6 8" id="KW-0472">Membrane</keyword>
<dbReference type="PANTHER" id="PTHR19229">
    <property type="entry name" value="ATP-BINDING CASSETTE TRANSPORTER SUBFAMILY A ABCA"/>
    <property type="match status" value="1"/>
</dbReference>
<dbReference type="SMART" id="SM00382">
    <property type="entry name" value="AAA"/>
    <property type="match status" value="2"/>
</dbReference>
<evidence type="ECO:0000256" key="1">
    <source>
        <dbReference type="ARBA" id="ARBA00004141"/>
    </source>
</evidence>
<feature type="transmembrane region" description="Helical" evidence="8">
    <location>
        <begin position="346"/>
        <end position="364"/>
    </location>
</feature>
<evidence type="ECO:0000256" key="4">
    <source>
        <dbReference type="ARBA" id="ARBA00022840"/>
    </source>
</evidence>
<feature type="transmembrane region" description="Helical" evidence="8">
    <location>
        <begin position="1466"/>
        <end position="1483"/>
    </location>
</feature>
<feature type="transmembrane region" description="Helical" evidence="8">
    <location>
        <begin position="1407"/>
        <end position="1427"/>
    </location>
</feature>
<feature type="transmembrane region" description="Helical" evidence="8">
    <location>
        <begin position="214"/>
        <end position="235"/>
    </location>
</feature>
<proteinExistence type="predicted"/>
<feature type="region of interest" description="Disordered" evidence="7">
    <location>
        <begin position="930"/>
        <end position="1004"/>
    </location>
</feature>
<dbReference type="InterPro" id="IPR026082">
    <property type="entry name" value="ABCA"/>
</dbReference>
<dbReference type="PANTHER" id="PTHR19229:SF250">
    <property type="entry name" value="ABC TRANSPORTER DOMAIN-CONTAINING PROTEIN-RELATED"/>
    <property type="match status" value="1"/>
</dbReference>
<organism evidence="10">
    <name type="scientific">Drosophila rhopaloa</name>
    <name type="common">Fruit fly</name>
    <dbReference type="NCBI Taxonomy" id="1041015"/>
    <lineage>
        <taxon>Eukaryota</taxon>
        <taxon>Metazoa</taxon>
        <taxon>Ecdysozoa</taxon>
        <taxon>Arthropoda</taxon>
        <taxon>Hexapoda</taxon>
        <taxon>Insecta</taxon>
        <taxon>Pterygota</taxon>
        <taxon>Neoptera</taxon>
        <taxon>Endopterygota</taxon>
        <taxon>Diptera</taxon>
        <taxon>Brachycera</taxon>
        <taxon>Muscomorpha</taxon>
        <taxon>Ephydroidea</taxon>
        <taxon>Drosophilidae</taxon>
        <taxon>Drosophila</taxon>
        <taxon>Sophophora</taxon>
    </lineage>
</organism>
<dbReference type="InterPro" id="IPR017871">
    <property type="entry name" value="ABC_transporter-like_CS"/>
</dbReference>
<feature type="domain" description="ABC transporter" evidence="9">
    <location>
        <begin position="487"/>
        <end position="716"/>
    </location>
</feature>
<dbReference type="GO" id="GO:0140359">
    <property type="term" value="F:ABC-type transporter activity"/>
    <property type="evidence" value="ECO:0007669"/>
    <property type="project" value="InterPro"/>
</dbReference>
<dbReference type="InterPro" id="IPR003593">
    <property type="entry name" value="AAA+_ATPase"/>
</dbReference>
<feature type="compositionally biased region" description="Basic and acidic residues" evidence="7">
    <location>
        <begin position="1884"/>
        <end position="1923"/>
    </location>
</feature>
<dbReference type="GO" id="GO:0016887">
    <property type="term" value="F:ATP hydrolysis activity"/>
    <property type="evidence" value="ECO:0007669"/>
    <property type="project" value="InterPro"/>
</dbReference>
<dbReference type="Pfam" id="PF12698">
    <property type="entry name" value="ABC2_membrane_3"/>
    <property type="match status" value="2"/>
</dbReference>
<evidence type="ECO:0000256" key="7">
    <source>
        <dbReference type="SAM" id="MobiDB-lite"/>
    </source>
</evidence>
<keyword evidence="5 8" id="KW-1133">Transmembrane helix</keyword>
<feature type="transmembrane region" description="Helical" evidence="8">
    <location>
        <begin position="1272"/>
        <end position="1294"/>
    </location>
</feature>
<dbReference type="Gene3D" id="3.40.50.300">
    <property type="entry name" value="P-loop containing nucleotide triphosphate hydrolases"/>
    <property type="match status" value="2"/>
</dbReference>
<dbReference type="InterPro" id="IPR003439">
    <property type="entry name" value="ABC_transporter-like_ATP-bd"/>
</dbReference>
<accession>A0A6P4G084</accession>
<dbReference type="OrthoDB" id="10255969at2759"/>
<dbReference type="Pfam" id="PF00005">
    <property type="entry name" value="ABC_tran"/>
    <property type="match status" value="2"/>
</dbReference>
<dbReference type="GO" id="GO:0005319">
    <property type="term" value="F:lipid transporter activity"/>
    <property type="evidence" value="ECO:0007669"/>
    <property type="project" value="TreeGrafter"/>
</dbReference>
<keyword evidence="4 10" id="KW-0067">ATP-binding</keyword>
<dbReference type="PROSITE" id="PS50893">
    <property type="entry name" value="ABC_TRANSPORTER_2"/>
    <property type="match status" value="2"/>
</dbReference>